<feature type="non-terminal residue" evidence="1">
    <location>
        <position position="1"/>
    </location>
</feature>
<reference evidence="1" key="1">
    <citation type="journal article" date="2012" name="PLoS ONE">
        <title>Gene sets for utilization of primary and secondary nutrition supplies in the distal gut of endangered iberian lynx.</title>
        <authorList>
            <person name="Alcaide M."/>
            <person name="Messina E."/>
            <person name="Richter M."/>
            <person name="Bargiela R."/>
            <person name="Peplies J."/>
            <person name="Huws S.A."/>
            <person name="Newbold C.J."/>
            <person name="Golyshin P.N."/>
            <person name="Simon M.A."/>
            <person name="Lopez G."/>
            <person name="Yakimov M.M."/>
            <person name="Ferrer M."/>
        </authorList>
    </citation>
    <scope>NUCLEOTIDE SEQUENCE</scope>
</reference>
<dbReference type="AlphaFoldDB" id="J9F893"/>
<dbReference type="EMBL" id="AMCI01008385">
    <property type="protein sequence ID" value="EJW91116.1"/>
    <property type="molecule type" value="Genomic_DNA"/>
</dbReference>
<accession>J9F893</accession>
<protein>
    <submittedName>
        <fullName evidence="1">Uncharacterized protein</fullName>
    </submittedName>
</protein>
<comment type="caution">
    <text evidence="1">The sequence shown here is derived from an EMBL/GenBank/DDBJ whole genome shotgun (WGS) entry which is preliminary data.</text>
</comment>
<evidence type="ECO:0000313" key="1">
    <source>
        <dbReference type="EMBL" id="EJW91116.1"/>
    </source>
</evidence>
<sequence length="24" mass="2653">ASPYFGGKGVKKGSKNSIYKYIFI</sequence>
<name>J9F893_9ZZZZ</name>
<gene>
    <name evidence="1" type="ORF">EVA_20777</name>
</gene>
<organism evidence="1">
    <name type="scientific">gut metagenome</name>
    <dbReference type="NCBI Taxonomy" id="749906"/>
    <lineage>
        <taxon>unclassified sequences</taxon>
        <taxon>metagenomes</taxon>
        <taxon>organismal metagenomes</taxon>
    </lineage>
</organism>
<proteinExistence type="predicted"/>